<evidence type="ECO:0000313" key="9">
    <source>
        <dbReference type="Proteomes" id="UP000317650"/>
    </source>
</evidence>
<keyword evidence="3" id="KW-0238">DNA-binding</keyword>
<keyword evidence="4" id="KW-0804">Transcription</keyword>
<dbReference type="STRING" id="52838.A0A4S8JX89"/>
<evidence type="ECO:0000256" key="6">
    <source>
        <dbReference type="SAM" id="MobiDB-lite"/>
    </source>
</evidence>
<evidence type="ECO:0000259" key="7">
    <source>
        <dbReference type="PROSITE" id="PS50863"/>
    </source>
</evidence>
<evidence type="ECO:0000313" key="8">
    <source>
        <dbReference type="EMBL" id="THU66898.1"/>
    </source>
</evidence>
<feature type="domain" description="TF-B3" evidence="7">
    <location>
        <begin position="704"/>
        <end position="798"/>
    </location>
</feature>
<feature type="compositionally biased region" description="Basic and acidic residues" evidence="6">
    <location>
        <begin position="248"/>
        <end position="260"/>
    </location>
</feature>
<dbReference type="Pfam" id="PF02362">
    <property type="entry name" value="B3"/>
    <property type="match status" value="2"/>
</dbReference>
<keyword evidence="9" id="KW-1185">Reference proteome</keyword>
<comment type="subcellular location">
    <subcellularLocation>
        <location evidence="1">Nucleus</location>
    </subcellularLocation>
</comment>
<dbReference type="SUPFAM" id="SSF101936">
    <property type="entry name" value="DNA-binding pseudobarrel domain"/>
    <property type="match status" value="2"/>
</dbReference>
<feature type="region of interest" description="Disordered" evidence="6">
    <location>
        <begin position="1"/>
        <end position="70"/>
    </location>
</feature>
<dbReference type="SMART" id="SM01019">
    <property type="entry name" value="B3"/>
    <property type="match status" value="2"/>
</dbReference>
<name>A0A4S8JX89_MUSBA</name>
<organism evidence="8 9">
    <name type="scientific">Musa balbisiana</name>
    <name type="common">Banana</name>
    <dbReference type="NCBI Taxonomy" id="52838"/>
    <lineage>
        <taxon>Eukaryota</taxon>
        <taxon>Viridiplantae</taxon>
        <taxon>Streptophyta</taxon>
        <taxon>Embryophyta</taxon>
        <taxon>Tracheophyta</taxon>
        <taxon>Spermatophyta</taxon>
        <taxon>Magnoliopsida</taxon>
        <taxon>Liliopsida</taxon>
        <taxon>Zingiberales</taxon>
        <taxon>Musaceae</taxon>
        <taxon>Musa</taxon>
    </lineage>
</organism>
<dbReference type="InterPro" id="IPR015300">
    <property type="entry name" value="DNA-bd_pseudobarrel_sf"/>
</dbReference>
<dbReference type="InterPro" id="IPR003340">
    <property type="entry name" value="B3_DNA-bd"/>
</dbReference>
<keyword evidence="2" id="KW-0805">Transcription regulation</keyword>
<feature type="region of interest" description="Disordered" evidence="6">
    <location>
        <begin position="248"/>
        <end position="267"/>
    </location>
</feature>
<feature type="compositionally biased region" description="Low complexity" evidence="6">
    <location>
        <begin position="42"/>
        <end position="51"/>
    </location>
</feature>
<proteinExistence type="predicted"/>
<dbReference type="GO" id="GO:0003677">
    <property type="term" value="F:DNA binding"/>
    <property type="evidence" value="ECO:0007669"/>
    <property type="project" value="UniProtKB-KW"/>
</dbReference>
<dbReference type="PANTHER" id="PTHR31920">
    <property type="entry name" value="B3 DOMAIN-CONTAINING"/>
    <property type="match status" value="1"/>
</dbReference>
<evidence type="ECO:0000256" key="3">
    <source>
        <dbReference type="ARBA" id="ARBA00023125"/>
    </source>
</evidence>
<protein>
    <recommendedName>
        <fullName evidence="7">TF-B3 domain-containing protein</fullName>
    </recommendedName>
</protein>
<feature type="compositionally biased region" description="Low complexity" evidence="6">
    <location>
        <begin position="24"/>
        <end position="35"/>
    </location>
</feature>
<dbReference type="CDD" id="cd10017">
    <property type="entry name" value="B3_DNA"/>
    <property type="match status" value="2"/>
</dbReference>
<evidence type="ECO:0000256" key="2">
    <source>
        <dbReference type="ARBA" id="ARBA00023015"/>
    </source>
</evidence>
<dbReference type="InterPro" id="IPR050655">
    <property type="entry name" value="Plant_B3_domain"/>
</dbReference>
<dbReference type="EMBL" id="PYDT01000003">
    <property type="protein sequence ID" value="THU66898.1"/>
    <property type="molecule type" value="Genomic_DNA"/>
</dbReference>
<dbReference type="PROSITE" id="PS50863">
    <property type="entry name" value="B3"/>
    <property type="match status" value="2"/>
</dbReference>
<sequence length="798" mass="87903">MAGAKKNNVVRKYNTRQCSRGKKPSPSSSSSSGPSCYRGKKPSPSSSSGPSCYRGKKPSPSSFSGPSCPPPPAQPSFFKIMLGGFKEHLFIPPKFAKRLVGLVNQNVCLQDCLGNSSSVKISVVDSSLAFQEGWHDFVLDHSIDFGEFLVFKYLSKSLFSVQVFGIDACEREEFGERNGNSSCTRKTSNTDLSLGRSQFCKRRRSFEVSKDESCPAKKHLGTKDDSSDSDVQILEDECVAKDAVEFGNEPKETPQHHHDPGSSQIADVKDLTGPQVNMFSGQVIVEPEENVPVERSKTCVAKGVVEFGTEPKETPQHHHDPVSTQIADVRDLTGPQDNMFSGLVIVEPEKNVPVERSKTCVAKGVVEFGTESKETLQHHCDPGSLQIADVKDLTEPLVNMFSGQVLVEPKRNVPVERSKTYVAHGILLDDQKSFETGIHFDHMVTFQLVEQSLSGHEDSHGKSHTAPTVAWRRSKTKDQIVSCWGIIPYNSKLDSSLPQNETKNYLAEEPEEHKIKKIGLKGHSTPEVMTAILVASEMVACKFLLTEEGICHIVNDYEKNGLGAVTVTPICVSTMEIGTCIDCNHSVTMSNDASCHLESVPEVNFHGPATDSIETSNGMHTYEENGNAPGFLSGKDFSTLDGSVRSILQDVPGIDTQGNSSRYGMMLDALPVEDEEDAVCMRSQNLEPVEVDNMDLDDLSLANSFCFRLTLSSSNRCQLALPLGIPFHMRQERKDIILRDPSGRSWPVLYHESNQFIGFINGWEEFATANNLQQGNLCEFFVVTGEPDPTFQVQIRHT</sequence>
<dbReference type="PANTHER" id="PTHR31920:SF122">
    <property type="entry name" value="B3 DOMAIN-CONTAINING PROTEIN REM23"/>
    <property type="match status" value="1"/>
</dbReference>
<gene>
    <name evidence="8" type="ORF">C4D60_Mb05t19040</name>
</gene>
<keyword evidence="5" id="KW-0539">Nucleus</keyword>
<evidence type="ECO:0000256" key="1">
    <source>
        <dbReference type="ARBA" id="ARBA00004123"/>
    </source>
</evidence>
<evidence type="ECO:0000256" key="4">
    <source>
        <dbReference type="ARBA" id="ARBA00023163"/>
    </source>
</evidence>
<comment type="caution">
    <text evidence="8">The sequence shown here is derived from an EMBL/GenBank/DDBJ whole genome shotgun (WGS) entry which is preliminary data.</text>
</comment>
<evidence type="ECO:0000256" key="5">
    <source>
        <dbReference type="ARBA" id="ARBA00023242"/>
    </source>
</evidence>
<dbReference type="AlphaFoldDB" id="A0A4S8JX89"/>
<dbReference type="Gene3D" id="2.40.330.10">
    <property type="entry name" value="DNA-binding pseudobarrel domain"/>
    <property type="match status" value="2"/>
</dbReference>
<feature type="domain" description="TF-B3" evidence="7">
    <location>
        <begin position="74"/>
        <end position="167"/>
    </location>
</feature>
<dbReference type="Proteomes" id="UP000317650">
    <property type="component" value="Chromosome 5"/>
</dbReference>
<reference evidence="8 9" key="1">
    <citation type="journal article" date="2019" name="Nat. Plants">
        <title>Genome sequencing of Musa balbisiana reveals subgenome evolution and function divergence in polyploid bananas.</title>
        <authorList>
            <person name="Yao X."/>
        </authorList>
    </citation>
    <scope>NUCLEOTIDE SEQUENCE [LARGE SCALE GENOMIC DNA]</scope>
    <source>
        <strain evidence="9">cv. DH-PKW</strain>
        <tissue evidence="8">Leaves</tissue>
    </source>
</reference>
<dbReference type="GO" id="GO:0005634">
    <property type="term" value="C:nucleus"/>
    <property type="evidence" value="ECO:0007669"/>
    <property type="project" value="UniProtKB-SubCell"/>
</dbReference>
<accession>A0A4S8JX89</accession>